<protein>
    <submittedName>
        <fullName evidence="2">Uncharacterized protein</fullName>
    </submittedName>
</protein>
<gene>
    <name evidence="2" type="ORF">COLO4_22676</name>
</gene>
<dbReference type="AlphaFoldDB" id="A0A1R3IKK9"/>
<name>A0A1R3IKK9_9ROSI</name>
<evidence type="ECO:0000256" key="1">
    <source>
        <dbReference type="SAM" id="MobiDB-lite"/>
    </source>
</evidence>
<comment type="caution">
    <text evidence="2">The sequence shown here is derived from an EMBL/GenBank/DDBJ whole genome shotgun (WGS) entry which is preliminary data.</text>
</comment>
<accession>A0A1R3IKK9</accession>
<organism evidence="2 3">
    <name type="scientific">Corchorus olitorius</name>
    <dbReference type="NCBI Taxonomy" id="93759"/>
    <lineage>
        <taxon>Eukaryota</taxon>
        <taxon>Viridiplantae</taxon>
        <taxon>Streptophyta</taxon>
        <taxon>Embryophyta</taxon>
        <taxon>Tracheophyta</taxon>
        <taxon>Spermatophyta</taxon>
        <taxon>Magnoliopsida</taxon>
        <taxon>eudicotyledons</taxon>
        <taxon>Gunneridae</taxon>
        <taxon>Pentapetalae</taxon>
        <taxon>rosids</taxon>
        <taxon>malvids</taxon>
        <taxon>Malvales</taxon>
        <taxon>Malvaceae</taxon>
        <taxon>Grewioideae</taxon>
        <taxon>Apeibeae</taxon>
        <taxon>Corchorus</taxon>
    </lineage>
</organism>
<evidence type="ECO:0000313" key="2">
    <source>
        <dbReference type="EMBL" id="OMO83129.1"/>
    </source>
</evidence>
<dbReference type="Proteomes" id="UP000187203">
    <property type="component" value="Unassembled WGS sequence"/>
</dbReference>
<evidence type="ECO:0000313" key="3">
    <source>
        <dbReference type="Proteomes" id="UP000187203"/>
    </source>
</evidence>
<sequence>MAQGLVRPALERMMTRRNRFMEIKVRHVQEAALKLNYHEVQGDNLEAVNKDNILQEQGNKVLSHHEELMDTDLEQVLLGQEDHLIQSGGVRVKEDARQVNSKGQTFTFNAEKDATNSGGESQTGKRWKRAVRSTTGTSRERLGHTSKVSGTKRVGSKELVHKERKKCRQDGELFLILRDQLMLTHCSDSRRKYRNVLQHLLAGINQSMVLLG</sequence>
<keyword evidence="3" id="KW-1185">Reference proteome</keyword>
<feature type="compositionally biased region" description="Polar residues" evidence="1">
    <location>
        <begin position="115"/>
        <end position="124"/>
    </location>
</feature>
<proteinExistence type="predicted"/>
<dbReference type="EMBL" id="AWUE01018026">
    <property type="protein sequence ID" value="OMO83129.1"/>
    <property type="molecule type" value="Genomic_DNA"/>
</dbReference>
<feature type="region of interest" description="Disordered" evidence="1">
    <location>
        <begin position="108"/>
        <end position="162"/>
    </location>
</feature>
<reference evidence="3" key="1">
    <citation type="submission" date="2013-09" db="EMBL/GenBank/DDBJ databases">
        <title>Corchorus olitorius genome sequencing.</title>
        <authorList>
            <person name="Alam M."/>
            <person name="Haque M.S."/>
            <person name="Islam M.S."/>
            <person name="Emdad E.M."/>
            <person name="Islam M.M."/>
            <person name="Ahmed B."/>
            <person name="Halim A."/>
            <person name="Hossen Q.M.M."/>
            <person name="Hossain M.Z."/>
            <person name="Ahmed R."/>
            <person name="Khan M.M."/>
            <person name="Islam R."/>
            <person name="Rashid M.M."/>
            <person name="Khan S.A."/>
            <person name="Rahman M.S."/>
            <person name="Alam M."/>
            <person name="Yahiya A.S."/>
            <person name="Khan M.S."/>
            <person name="Azam M.S."/>
            <person name="Haque T."/>
            <person name="Lashkar M.Z.H."/>
            <person name="Akhand A.I."/>
            <person name="Morshed G."/>
            <person name="Roy S."/>
            <person name="Uddin K.S."/>
            <person name="Rabeya T."/>
            <person name="Hossain A.S."/>
            <person name="Chowdhury A."/>
            <person name="Snigdha A.R."/>
            <person name="Mortoza M.S."/>
            <person name="Matin S.A."/>
            <person name="Hoque S.M.E."/>
            <person name="Islam M.K."/>
            <person name="Roy D.K."/>
            <person name="Haider R."/>
            <person name="Moosa M.M."/>
            <person name="Elias S.M."/>
            <person name="Hasan A.M."/>
            <person name="Jahan S."/>
            <person name="Shafiuddin M."/>
            <person name="Mahmood N."/>
            <person name="Shommy N.S."/>
        </authorList>
    </citation>
    <scope>NUCLEOTIDE SEQUENCE [LARGE SCALE GENOMIC DNA]</scope>
    <source>
        <strain evidence="3">cv. O-4</strain>
    </source>
</reference>